<reference evidence="8 9" key="1">
    <citation type="submission" date="2019-09" db="EMBL/GenBank/DDBJ databases">
        <title>Bird 10,000 Genomes (B10K) Project - Family phase.</title>
        <authorList>
            <person name="Zhang G."/>
        </authorList>
    </citation>
    <scope>NUCLEOTIDE SEQUENCE [LARGE SCALE GENOMIC DNA]</scope>
    <source>
        <strain evidence="8">B10K-DU-001-53</strain>
        <tissue evidence="8">Muscle</tissue>
    </source>
</reference>
<feature type="domain" description="Reverse transcriptase thumb" evidence="7">
    <location>
        <begin position="12"/>
        <end position="55"/>
    </location>
</feature>
<dbReference type="AlphaFoldDB" id="A0A7K9YHX1"/>
<dbReference type="GO" id="GO:0016787">
    <property type="term" value="F:hydrolase activity"/>
    <property type="evidence" value="ECO:0007669"/>
    <property type="project" value="UniProtKB-KW"/>
</dbReference>
<feature type="non-terminal residue" evidence="8">
    <location>
        <position position="56"/>
    </location>
</feature>
<dbReference type="Proteomes" id="UP000522663">
    <property type="component" value="Unassembled WGS sequence"/>
</dbReference>
<comment type="caution">
    <text evidence="8">The sequence shown here is derived from an EMBL/GenBank/DDBJ whole genome shotgun (WGS) entry which is preliminary data.</text>
</comment>
<dbReference type="GO" id="GO:0003964">
    <property type="term" value="F:RNA-directed DNA polymerase activity"/>
    <property type="evidence" value="ECO:0007669"/>
    <property type="project" value="UniProtKB-KW"/>
</dbReference>
<protein>
    <submittedName>
        <fullName evidence="8">POK19 protein</fullName>
    </submittedName>
</protein>
<dbReference type="EMBL" id="VXAB01006545">
    <property type="protein sequence ID" value="NXJ09656.1"/>
    <property type="molecule type" value="Genomic_DNA"/>
</dbReference>
<dbReference type="Gene3D" id="3.30.70.270">
    <property type="match status" value="1"/>
</dbReference>
<keyword evidence="1" id="KW-0808">Transferase</keyword>
<dbReference type="GO" id="GO:0035613">
    <property type="term" value="F:RNA stem-loop binding"/>
    <property type="evidence" value="ECO:0007669"/>
    <property type="project" value="TreeGrafter"/>
</dbReference>
<evidence type="ECO:0000256" key="2">
    <source>
        <dbReference type="ARBA" id="ARBA00022695"/>
    </source>
</evidence>
<evidence type="ECO:0000259" key="7">
    <source>
        <dbReference type="Pfam" id="PF06817"/>
    </source>
</evidence>
<name>A0A7K9YHX1_9GALL</name>
<dbReference type="InterPro" id="IPR010661">
    <property type="entry name" value="RVT_thumb"/>
</dbReference>
<organism evidence="8 9">
    <name type="scientific">Odontophorus gujanensis</name>
    <name type="common">marbled wood quail</name>
    <dbReference type="NCBI Taxonomy" id="886794"/>
    <lineage>
        <taxon>Eukaryota</taxon>
        <taxon>Metazoa</taxon>
        <taxon>Chordata</taxon>
        <taxon>Craniata</taxon>
        <taxon>Vertebrata</taxon>
        <taxon>Euteleostomi</taxon>
        <taxon>Archelosauria</taxon>
        <taxon>Archosauria</taxon>
        <taxon>Dinosauria</taxon>
        <taxon>Saurischia</taxon>
        <taxon>Theropoda</taxon>
        <taxon>Coelurosauria</taxon>
        <taxon>Aves</taxon>
        <taxon>Neognathae</taxon>
        <taxon>Galloanserae</taxon>
        <taxon>Galliformes</taxon>
        <taxon>Odontophoridae</taxon>
        <taxon>Odontophorus</taxon>
    </lineage>
</organism>
<dbReference type="SUPFAM" id="SSF56672">
    <property type="entry name" value="DNA/RNA polymerases"/>
    <property type="match status" value="1"/>
</dbReference>
<evidence type="ECO:0000256" key="4">
    <source>
        <dbReference type="ARBA" id="ARBA00022759"/>
    </source>
</evidence>
<dbReference type="InterPro" id="IPR043502">
    <property type="entry name" value="DNA/RNA_pol_sf"/>
</dbReference>
<dbReference type="InterPro" id="IPR043128">
    <property type="entry name" value="Rev_trsase/Diguanyl_cyclase"/>
</dbReference>
<accession>A0A7K9YHX1</accession>
<feature type="non-terminal residue" evidence="8">
    <location>
        <position position="1"/>
    </location>
</feature>
<dbReference type="PANTHER" id="PTHR41694">
    <property type="entry name" value="ENDOGENOUS RETROVIRUS GROUP K MEMBER POL PROTEIN"/>
    <property type="match status" value="1"/>
</dbReference>
<dbReference type="OrthoDB" id="422540at2759"/>
<proteinExistence type="predicted"/>
<evidence type="ECO:0000256" key="1">
    <source>
        <dbReference type="ARBA" id="ARBA00022679"/>
    </source>
</evidence>
<sequence>TIRPQILIIVLHMQTLHDLQKLLGTINWLRPLSGITTQQLHSLFQLLKGDPDLTSI</sequence>
<keyword evidence="6" id="KW-0695">RNA-directed DNA polymerase</keyword>
<keyword evidence="5" id="KW-0378">Hydrolase</keyword>
<keyword evidence="4" id="KW-0255">Endonuclease</keyword>
<evidence type="ECO:0000256" key="5">
    <source>
        <dbReference type="ARBA" id="ARBA00022801"/>
    </source>
</evidence>
<gene>
    <name evidence="8" type="primary">Ervk19_2</name>
    <name evidence="8" type="ORF">ODOGUJ_R15354</name>
</gene>
<dbReference type="PANTHER" id="PTHR41694:SF3">
    <property type="entry name" value="RNA-DIRECTED DNA POLYMERASE-RELATED"/>
    <property type="match status" value="1"/>
</dbReference>
<keyword evidence="9" id="KW-1185">Reference proteome</keyword>
<evidence type="ECO:0000256" key="3">
    <source>
        <dbReference type="ARBA" id="ARBA00022722"/>
    </source>
</evidence>
<dbReference type="Pfam" id="PF06817">
    <property type="entry name" value="RVT_thumb"/>
    <property type="match status" value="1"/>
</dbReference>
<dbReference type="GO" id="GO:0004519">
    <property type="term" value="F:endonuclease activity"/>
    <property type="evidence" value="ECO:0007669"/>
    <property type="project" value="UniProtKB-KW"/>
</dbReference>
<keyword evidence="2" id="KW-0548">Nucleotidyltransferase</keyword>
<evidence type="ECO:0000313" key="8">
    <source>
        <dbReference type="EMBL" id="NXJ09656.1"/>
    </source>
</evidence>
<keyword evidence="3" id="KW-0540">Nuclease</keyword>
<evidence type="ECO:0000313" key="9">
    <source>
        <dbReference type="Proteomes" id="UP000522663"/>
    </source>
</evidence>
<evidence type="ECO:0000256" key="6">
    <source>
        <dbReference type="ARBA" id="ARBA00022918"/>
    </source>
</evidence>